<dbReference type="HOGENOM" id="CLU_2267391_0_0_1"/>
<keyword evidence="2" id="KW-1185">Reference proteome</keyword>
<dbReference type="Proteomes" id="UP000017836">
    <property type="component" value="Unassembled WGS sequence"/>
</dbReference>
<dbReference type="AlphaFoldDB" id="W1Q0V8"/>
<sequence length="103" mass="12396">MLTHQEFCELRRRIEENDEQVNHMREGYIRLNHRIRALELNTWTKEVDNHILVPSLTENPSPNTLTSYKKEEIALESTDEEEKLAGRVMKCVQYALIKQRWRM</sequence>
<name>W1Q0V8_AMBTC</name>
<gene>
    <name evidence="1" type="ORF">AMTR_s00049p00183200</name>
</gene>
<organism evidence="1 2">
    <name type="scientific">Amborella trichopoda</name>
    <dbReference type="NCBI Taxonomy" id="13333"/>
    <lineage>
        <taxon>Eukaryota</taxon>
        <taxon>Viridiplantae</taxon>
        <taxon>Streptophyta</taxon>
        <taxon>Embryophyta</taxon>
        <taxon>Tracheophyta</taxon>
        <taxon>Spermatophyta</taxon>
        <taxon>Magnoliopsida</taxon>
        <taxon>Amborellales</taxon>
        <taxon>Amborellaceae</taxon>
        <taxon>Amborella</taxon>
    </lineage>
</organism>
<evidence type="ECO:0000313" key="1">
    <source>
        <dbReference type="EMBL" id="ERN13750.1"/>
    </source>
</evidence>
<protein>
    <submittedName>
        <fullName evidence="1">Uncharacterized protein</fullName>
    </submittedName>
</protein>
<evidence type="ECO:0000313" key="2">
    <source>
        <dbReference type="Proteomes" id="UP000017836"/>
    </source>
</evidence>
<accession>W1Q0V8</accession>
<dbReference type="EMBL" id="KI392567">
    <property type="protein sequence ID" value="ERN13750.1"/>
    <property type="molecule type" value="Genomic_DNA"/>
</dbReference>
<proteinExistence type="predicted"/>
<dbReference type="Gramene" id="ERN13750">
    <property type="protein sequence ID" value="ERN13750"/>
    <property type="gene ID" value="AMTR_s00049p00183200"/>
</dbReference>
<reference evidence="2" key="1">
    <citation type="journal article" date="2013" name="Science">
        <title>The Amborella genome and the evolution of flowering plants.</title>
        <authorList>
            <consortium name="Amborella Genome Project"/>
        </authorList>
    </citation>
    <scope>NUCLEOTIDE SEQUENCE [LARGE SCALE GENOMIC DNA]</scope>
</reference>